<protein>
    <recommendedName>
        <fullName evidence="3">SH3 domain-containing protein</fullName>
    </recommendedName>
</protein>
<dbReference type="Gene3D" id="2.30.30.40">
    <property type="entry name" value="SH3 Domains"/>
    <property type="match status" value="2"/>
</dbReference>
<dbReference type="InterPro" id="IPR036028">
    <property type="entry name" value="SH3-like_dom_sf"/>
</dbReference>
<dbReference type="InterPro" id="IPR027267">
    <property type="entry name" value="AH/BAR_dom_sf"/>
</dbReference>
<feature type="domain" description="SH3" evidence="3">
    <location>
        <begin position="340"/>
        <end position="403"/>
    </location>
</feature>
<dbReference type="PANTHER" id="PTHR22834:SF9">
    <property type="entry name" value="RHO GUANINE NUCLEOTIDE EXCHANGE FACTOR 37"/>
    <property type="match status" value="1"/>
</dbReference>
<dbReference type="InterPro" id="IPR051492">
    <property type="entry name" value="Dynamin-Rho_GEF"/>
</dbReference>
<comment type="caution">
    <text evidence="4">The sequence shown here is derived from an EMBL/GenBank/DDBJ whole genome shotgun (WGS) entry which is preliminary data.</text>
</comment>
<proteinExistence type="predicted"/>
<gene>
    <name evidence="4" type="ORF">CHARACLAT_017244</name>
</gene>
<dbReference type="InterPro" id="IPR001452">
    <property type="entry name" value="SH3_domain"/>
</dbReference>
<dbReference type="PANTHER" id="PTHR22834">
    <property type="entry name" value="NUCLEAR FUSION PROTEIN FUS2"/>
    <property type="match status" value="1"/>
</dbReference>
<dbReference type="Pfam" id="PF07653">
    <property type="entry name" value="SH3_2"/>
    <property type="match status" value="1"/>
</dbReference>
<dbReference type="SUPFAM" id="SSF50044">
    <property type="entry name" value="SH3-domain"/>
    <property type="match status" value="2"/>
</dbReference>
<dbReference type="EMBL" id="JAHUTJ010017832">
    <property type="protein sequence ID" value="MED6271141.1"/>
    <property type="molecule type" value="Genomic_DNA"/>
</dbReference>
<reference evidence="4 5" key="1">
    <citation type="submission" date="2021-06" db="EMBL/GenBank/DDBJ databases">
        <authorList>
            <person name="Palmer J.M."/>
        </authorList>
    </citation>
    <scope>NUCLEOTIDE SEQUENCE [LARGE SCALE GENOMIC DNA]</scope>
    <source>
        <strain evidence="4 5">CL_MEX2019</strain>
        <tissue evidence="4">Muscle</tissue>
    </source>
</reference>
<dbReference type="Pfam" id="PF14604">
    <property type="entry name" value="SH3_9"/>
    <property type="match status" value="1"/>
</dbReference>
<dbReference type="PROSITE" id="PS50002">
    <property type="entry name" value="SH3"/>
    <property type="match status" value="2"/>
</dbReference>
<organism evidence="4 5">
    <name type="scientific">Characodon lateralis</name>
    <dbReference type="NCBI Taxonomy" id="208331"/>
    <lineage>
        <taxon>Eukaryota</taxon>
        <taxon>Metazoa</taxon>
        <taxon>Chordata</taxon>
        <taxon>Craniata</taxon>
        <taxon>Vertebrata</taxon>
        <taxon>Euteleostomi</taxon>
        <taxon>Actinopterygii</taxon>
        <taxon>Neopterygii</taxon>
        <taxon>Teleostei</taxon>
        <taxon>Neoteleostei</taxon>
        <taxon>Acanthomorphata</taxon>
        <taxon>Ovalentaria</taxon>
        <taxon>Atherinomorphae</taxon>
        <taxon>Cyprinodontiformes</taxon>
        <taxon>Goodeidae</taxon>
        <taxon>Characodon</taxon>
    </lineage>
</organism>
<keyword evidence="1 2" id="KW-0728">SH3 domain</keyword>
<name>A0ABU7D9V2_9TELE</name>
<feature type="domain" description="SH3" evidence="3">
    <location>
        <begin position="240"/>
        <end position="303"/>
    </location>
</feature>
<keyword evidence="5" id="KW-1185">Reference proteome</keyword>
<dbReference type="SMART" id="SM00326">
    <property type="entry name" value="SH3"/>
    <property type="match status" value="2"/>
</dbReference>
<evidence type="ECO:0000256" key="1">
    <source>
        <dbReference type="ARBA" id="ARBA00022443"/>
    </source>
</evidence>
<evidence type="ECO:0000259" key="3">
    <source>
        <dbReference type="PROSITE" id="PS50002"/>
    </source>
</evidence>
<dbReference type="Gene3D" id="1.20.1270.60">
    <property type="entry name" value="Arfaptin homology (AH) domain/BAR domain"/>
    <property type="match status" value="1"/>
</dbReference>
<feature type="non-terminal residue" evidence="4">
    <location>
        <position position="1"/>
    </location>
</feature>
<evidence type="ECO:0000313" key="5">
    <source>
        <dbReference type="Proteomes" id="UP001352852"/>
    </source>
</evidence>
<evidence type="ECO:0000313" key="4">
    <source>
        <dbReference type="EMBL" id="MED6271141.1"/>
    </source>
</evidence>
<sequence>LVDEEFDALEGFFNILEYGILVLLENVETYLLHLQRFLECKTEEFDFDMDGEKTPICYKEINTALRQWILPMFDKRMKALIYKPLCELRDLLVGPKNLIKKRLHKLLDYEMIEGKSKLSYDEQAVANAYKTINTLLLNELPRFNGLALQMIWSMLGTFSCLYRDLAADMEQLFQSFAQQLPHSSCHPKEFLEWVENAVLEGVRKLEILCQSVEETLNAPVVQPVSPSFQRRLKHLTDKHGSGKIFQVTNTVVGTRDFDLNLTKGELVAIISETDTRGDKRRWLVDAGGKKGYVPSSKLIRYHQATEDPPPSPFLPVPGNMTGFRRHSCIPDPNVLHVTSQPLFQVCAAYDFTARGNHEVTVRAGESVRILEPHDKRGNPEWSLVEARGQRGYVPSNYLIRMPVVTGTLAPPFH</sequence>
<dbReference type="Proteomes" id="UP001352852">
    <property type="component" value="Unassembled WGS sequence"/>
</dbReference>
<accession>A0ABU7D9V2</accession>
<dbReference type="SUPFAM" id="SSF103657">
    <property type="entry name" value="BAR/IMD domain-like"/>
    <property type="match status" value="1"/>
</dbReference>
<evidence type="ECO:0000256" key="2">
    <source>
        <dbReference type="PROSITE-ProRule" id="PRU00192"/>
    </source>
</evidence>